<dbReference type="EMBL" id="JACHKT010000005">
    <property type="protein sequence ID" value="MBB6002451.1"/>
    <property type="molecule type" value="Genomic_DNA"/>
</dbReference>
<evidence type="ECO:0000313" key="4">
    <source>
        <dbReference type="Proteomes" id="UP000524404"/>
    </source>
</evidence>
<dbReference type="AlphaFoldDB" id="A0A841ESN4"/>
<dbReference type="Pfam" id="PF00534">
    <property type="entry name" value="Glycos_transf_1"/>
    <property type="match status" value="1"/>
</dbReference>
<dbReference type="PANTHER" id="PTHR46401">
    <property type="entry name" value="GLYCOSYLTRANSFERASE WBBK-RELATED"/>
    <property type="match status" value="1"/>
</dbReference>
<evidence type="ECO:0000313" key="3">
    <source>
        <dbReference type="EMBL" id="MBB6002451.1"/>
    </source>
</evidence>
<accession>A0A841ESN4</accession>
<dbReference type="SUPFAM" id="SSF53756">
    <property type="entry name" value="UDP-Glycosyltransferase/glycogen phosphorylase"/>
    <property type="match status" value="1"/>
</dbReference>
<sequence length="398" mass="46032">MSFQKTVLIFEPDASGHHPGYLYHLLKHFLNEKYDFRLAVLVNPDFFEKHPSIIQKTSAENIEWISTSETTFNDWKNSKSDVIKRAKLEWAICAEYAKNLQAVHILMMYFDHLQLACLTEQKPSCPVSGILFRPTLVNYPVNSIKEKISFWRKYLLLKAILHRKSLSTLFCLDPFAVDFIQQNWKSNKVKFLPDPVQVYPNTKSIDSLKEKLGITESKKVFLIFGHLDDRKGISTVMDTFMNLSEDEAKNVCLLIVGPWDEQEKLRFEQKLTLLQQKNSVQVIVHNHFVADEEIQSFFEVSDYILALYQKHIGMSAIMVRAASAQKPLITYHYGLMGKITAEKQLGLLINETIKDDFLRQIKTLLNSSNLQIGNQQNMKEFAELNQAKNYAKVILDSF</sequence>
<dbReference type="GO" id="GO:0009103">
    <property type="term" value="P:lipopolysaccharide biosynthetic process"/>
    <property type="evidence" value="ECO:0007669"/>
    <property type="project" value="TreeGrafter"/>
</dbReference>
<dbReference type="GO" id="GO:0016757">
    <property type="term" value="F:glycosyltransferase activity"/>
    <property type="evidence" value="ECO:0007669"/>
    <property type="project" value="InterPro"/>
</dbReference>
<keyword evidence="1 3" id="KW-0808">Transferase</keyword>
<dbReference type="RefSeq" id="WP_184131473.1">
    <property type="nucleotide sequence ID" value="NZ_JACHKT010000005.1"/>
</dbReference>
<feature type="domain" description="Glycosyl transferase family 1" evidence="2">
    <location>
        <begin position="206"/>
        <end position="373"/>
    </location>
</feature>
<gene>
    <name evidence="3" type="ORF">HNP25_001103</name>
</gene>
<keyword evidence="4" id="KW-1185">Reference proteome</keyword>
<evidence type="ECO:0000259" key="2">
    <source>
        <dbReference type="Pfam" id="PF00534"/>
    </source>
</evidence>
<dbReference type="Gene3D" id="3.40.50.2000">
    <property type="entry name" value="Glycogen Phosphorylase B"/>
    <property type="match status" value="1"/>
</dbReference>
<dbReference type="Proteomes" id="UP000524404">
    <property type="component" value="Unassembled WGS sequence"/>
</dbReference>
<reference evidence="3 4" key="1">
    <citation type="submission" date="2020-08" db="EMBL/GenBank/DDBJ databases">
        <title>Functional genomics of gut bacteria from endangered species of beetles.</title>
        <authorList>
            <person name="Carlos-Shanley C."/>
        </authorList>
    </citation>
    <scope>NUCLEOTIDE SEQUENCE [LARGE SCALE GENOMIC DNA]</scope>
    <source>
        <strain evidence="3 4">S00070</strain>
    </source>
</reference>
<name>A0A841ESN4_9BACT</name>
<protein>
    <submittedName>
        <fullName evidence="3">Glycosyltransferase involved in cell wall biosynthesis</fullName>
    </submittedName>
</protein>
<evidence type="ECO:0000256" key="1">
    <source>
        <dbReference type="ARBA" id="ARBA00022679"/>
    </source>
</evidence>
<dbReference type="PANTHER" id="PTHR46401:SF2">
    <property type="entry name" value="GLYCOSYLTRANSFERASE WBBK-RELATED"/>
    <property type="match status" value="1"/>
</dbReference>
<organism evidence="3 4">
    <name type="scientific">Arcicella rosea</name>
    <dbReference type="NCBI Taxonomy" id="502909"/>
    <lineage>
        <taxon>Bacteria</taxon>
        <taxon>Pseudomonadati</taxon>
        <taxon>Bacteroidota</taxon>
        <taxon>Cytophagia</taxon>
        <taxon>Cytophagales</taxon>
        <taxon>Flectobacillaceae</taxon>
        <taxon>Arcicella</taxon>
    </lineage>
</organism>
<comment type="caution">
    <text evidence="3">The sequence shown here is derived from an EMBL/GenBank/DDBJ whole genome shotgun (WGS) entry which is preliminary data.</text>
</comment>
<proteinExistence type="predicted"/>
<dbReference type="InterPro" id="IPR001296">
    <property type="entry name" value="Glyco_trans_1"/>
</dbReference>